<dbReference type="Proteomes" id="UP001597045">
    <property type="component" value="Unassembled WGS sequence"/>
</dbReference>
<keyword evidence="6 9" id="KW-0456">Lyase</keyword>
<reference evidence="10" key="1">
    <citation type="journal article" date="2019" name="Int. J. Syst. Evol. Microbiol.">
        <title>The Global Catalogue of Microorganisms (GCM) 10K type strain sequencing project: providing services to taxonomists for standard genome sequencing and annotation.</title>
        <authorList>
            <consortium name="The Broad Institute Genomics Platform"/>
            <consortium name="The Broad Institute Genome Sequencing Center for Infectious Disease"/>
            <person name="Wu L."/>
            <person name="Ma J."/>
        </authorList>
    </citation>
    <scope>NUCLEOTIDE SEQUENCE [LARGE SCALE GENOMIC DNA]</scope>
    <source>
        <strain evidence="10">JCM 31486</strain>
    </source>
</reference>
<keyword evidence="7" id="KW-0100">Branched-chain amino acid biosynthesis</keyword>
<dbReference type="GO" id="GO:0004160">
    <property type="term" value="F:dihydroxy-acid dehydratase activity"/>
    <property type="evidence" value="ECO:0007669"/>
    <property type="project" value="UniProtKB-EC"/>
</dbReference>
<evidence type="ECO:0000259" key="8">
    <source>
        <dbReference type="Pfam" id="PF00920"/>
    </source>
</evidence>
<feature type="domain" description="Dihydroxy-acid/6-phosphogluconate dehydratase N-terminal" evidence="8">
    <location>
        <begin position="42"/>
        <end position="121"/>
    </location>
</feature>
<keyword evidence="10" id="KW-1185">Reference proteome</keyword>
<evidence type="ECO:0000256" key="6">
    <source>
        <dbReference type="ARBA" id="ARBA00023239"/>
    </source>
</evidence>
<name>A0ABW3MMG3_9PSEU</name>
<evidence type="ECO:0000256" key="4">
    <source>
        <dbReference type="ARBA" id="ARBA00023004"/>
    </source>
</evidence>
<dbReference type="PANTHER" id="PTHR43183:SF2">
    <property type="entry name" value="DIHYDROXY-ACID DEHYDRATASE"/>
    <property type="match status" value="1"/>
</dbReference>
<keyword evidence="5" id="KW-0411">Iron-sulfur</keyword>
<dbReference type="Pfam" id="PF00920">
    <property type="entry name" value="ILVD_EDD_N"/>
    <property type="match status" value="1"/>
</dbReference>
<keyword evidence="2" id="KW-0001">2Fe-2S</keyword>
<evidence type="ECO:0000256" key="5">
    <source>
        <dbReference type="ARBA" id="ARBA00023014"/>
    </source>
</evidence>
<evidence type="ECO:0000313" key="9">
    <source>
        <dbReference type="EMBL" id="MFD1051750.1"/>
    </source>
</evidence>
<keyword evidence="4" id="KW-0408">Iron</keyword>
<dbReference type="InterPro" id="IPR000581">
    <property type="entry name" value="ILV_EDD_N"/>
</dbReference>
<sequence length="121" mass="13484">MARKSPGQLRSARWYGGDGLRSFSHRTRTRQLGIGAEEHLGKPVIGIINTWSEINPCHIHLRERAEAVKRGVWQAGGYPVELPASALCGETFQKPTAMLYRNLLAMEVEELLRSYPVDGAV</sequence>
<evidence type="ECO:0000256" key="3">
    <source>
        <dbReference type="ARBA" id="ARBA00022723"/>
    </source>
</evidence>
<evidence type="ECO:0000313" key="10">
    <source>
        <dbReference type="Proteomes" id="UP001597045"/>
    </source>
</evidence>
<comment type="caution">
    <text evidence="9">The sequence shown here is derived from an EMBL/GenBank/DDBJ whole genome shotgun (WGS) entry which is preliminary data.</text>
</comment>
<dbReference type="EMBL" id="JBHTIS010003839">
    <property type="protein sequence ID" value="MFD1051750.1"/>
    <property type="molecule type" value="Genomic_DNA"/>
</dbReference>
<dbReference type="PANTHER" id="PTHR43183">
    <property type="entry name" value="HYPOTHETICAL DIHYDROXYACID DEHYDRATASE (EUROFUNG)-RELATED"/>
    <property type="match status" value="1"/>
</dbReference>
<evidence type="ECO:0000256" key="7">
    <source>
        <dbReference type="ARBA" id="ARBA00023304"/>
    </source>
</evidence>
<evidence type="ECO:0000256" key="1">
    <source>
        <dbReference type="ARBA" id="ARBA00006486"/>
    </source>
</evidence>
<organism evidence="9 10">
    <name type="scientific">Kibdelosporangium lantanae</name>
    <dbReference type="NCBI Taxonomy" id="1497396"/>
    <lineage>
        <taxon>Bacteria</taxon>
        <taxon>Bacillati</taxon>
        <taxon>Actinomycetota</taxon>
        <taxon>Actinomycetes</taxon>
        <taxon>Pseudonocardiales</taxon>
        <taxon>Pseudonocardiaceae</taxon>
        <taxon>Kibdelosporangium</taxon>
    </lineage>
</organism>
<protein>
    <submittedName>
        <fullName evidence="9">Dihydroxy-acid dehydratase</fullName>
        <ecNumber evidence="9">4.2.1.9</ecNumber>
    </submittedName>
</protein>
<comment type="similarity">
    <text evidence="1">Belongs to the IlvD/Edd family.</text>
</comment>
<evidence type="ECO:0000256" key="2">
    <source>
        <dbReference type="ARBA" id="ARBA00022714"/>
    </source>
</evidence>
<proteinExistence type="inferred from homology"/>
<feature type="non-terminal residue" evidence="9">
    <location>
        <position position="121"/>
    </location>
</feature>
<keyword evidence="7" id="KW-0028">Amino-acid biosynthesis</keyword>
<dbReference type="EC" id="4.2.1.9" evidence="9"/>
<dbReference type="InterPro" id="IPR037237">
    <property type="entry name" value="IlvD/EDD_N"/>
</dbReference>
<gene>
    <name evidence="9" type="ORF">ACFQ1S_42430</name>
</gene>
<accession>A0ABW3MMG3</accession>
<keyword evidence="3" id="KW-0479">Metal-binding</keyword>
<dbReference type="InterPro" id="IPR052352">
    <property type="entry name" value="Sugar_Degrad_Dehydratases"/>
</dbReference>
<dbReference type="SUPFAM" id="SSF143975">
    <property type="entry name" value="IlvD/EDD N-terminal domain-like"/>
    <property type="match status" value="1"/>
</dbReference>